<feature type="compositionally biased region" description="Basic and acidic residues" evidence="6">
    <location>
        <begin position="556"/>
        <end position="596"/>
    </location>
</feature>
<comment type="similarity">
    <text evidence="2">Belongs to the peroxisomal membrane protein PXMP2/4 family.</text>
</comment>
<dbReference type="GO" id="GO:0005778">
    <property type="term" value="C:peroxisomal membrane"/>
    <property type="evidence" value="ECO:0007669"/>
    <property type="project" value="TreeGrafter"/>
</dbReference>
<dbReference type="EMBL" id="JAWRVG010000003">
    <property type="protein sequence ID" value="KAK4083857.1"/>
    <property type="molecule type" value="Genomic_DNA"/>
</dbReference>
<feature type="region of interest" description="Disordered" evidence="6">
    <location>
        <begin position="88"/>
        <end position="112"/>
    </location>
</feature>
<reference evidence="8" key="1">
    <citation type="submission" date="2023-11" db="EMBL/GenBank/DDBJ databases">
        <title>The genome sequences of three competitors of mushroom-forming fungi.</title>
        <authorList>
            <person name="Beijen E."/>
            <person name="Ohm R.A."/>
        </authorList>
    </citation>
    <scope>NUCLEOTIDE SEQUENCE</scope>
    <source>
        <strain evidence="8">CBS 100526</strain>
    </source>
</reference>
<dbReference type="Proteomes" id="UP001273209">
    <property type="component" value="Unassembled WGS sequence"/>
</dbReference>
<proteinExistence type="inferred from homology"/>
<gene>
    <name evidence="8" type="ORF">Triagg1_1519</name>
</gene>
<feature type="region of interest" description="Disordered" evidence="6">
    <location>
        <begin position="192"/>
        <end position="266"/>
    </location>
</feature>
<dbReference type="PANTHER" id="PTHR11266:SF93">
    <property type="entry name" value="INTEGRAL MEMBRANE PROTEIN 25D9-6"/>
    <property type="match status" value="1"/>
</dbReference>
<dbReference type="RefSeq" id="XP_062759858.1">
    <property type="nucleotide sequence ID" value="XM_062895598.1"/>
</dbReference>
<keyword evidence="5 7" id="KW-0472">Membrane</keyword>
<keyword evidence="3 7" id="KW-0812">Transmembrane</keyword>
<keyword evidence="4 7" id="KW-1133">Transmembrane helix</keyword>
<dbReference type="InterPro" id="IPR007248">
    <property type="entry name" value="Mpv17_PMP22"/>
</dbReference>
<feature type="transmembrane region" description="Helical" evidence="7">
    <location>
        <begin position="422"/>
        <end position="441"/>
    </location>
</feature>
<evidence type="ECO:0000256" key="7">
    <source>
        <dbReference type="SAM" id="Phobius"/>
    </source>
</evidence>
<organism evidence="8 9">
    <name type="scientific">Trichoderma aggressivum f. europaeum</name>
    <dbReference type="NCBI Taxonomy" id="173218"/>
    <lineage>
        <taxon>Eukaryota</taxon>
        <taxon>Fungi</taxon>
        <taxon>Dikarya</taxon>
        <taxon>Ascomycota</taxon>
        <taxon>Pezizomycotina</taxon>
        <taxon>Sordariomycetes</taxon>
        <taxon>Hypocreomycetidae</taxon>
        <taxon>Hypocreales</taxon>
        <taxon>Hypocreaceae</taxon>
        <taxon>Trichoderma</taxon>
    </lineage>
</organism>
<evidence type="ECO:0000256" key="6">
    <source>
        <dbReference type="SAM" id="MobiDB-lite"/>
    </source>
</evidence>
<feature type="transmembrane region" description="Helical" evidence="7">
    <location>
        <begin position="462"/>
        <end position="483"/>
    </location>
</feature>
<evidence type="ECO:0000256" key="1">
    <source>
        <dbReference type="ARBA" id="ARBA00004141"/>
    </source>
</evidence>
<evidence type="ECO:0008006" key="10">
    <source>
        <dbReference type="Google" id="ProtNLM"/>
    </source>
</evidence>
<evidence type="ECO:0000256" key="2">
    <source>
        <dbReference type="ARBA" id="ARBA00006824"/>
    </source>
</evidence>
<name>A0AAE1M6K0_9HYPO</name>
<dbReference type="AlphaFoldDB" id="A0AAE1M6K0"/>
<keyword evidence="9" id="KW-1185">Reference proteome</keyword>
<feature type="compositionally biased region" description="Low complexity" evidence="6">
    <location>
        <begin position="229"/>
        <end position="238"/>
    </location>
</feature>
<sequence>MAAAVEQQHHDKAKTNLDLANDATARLRTTSGGRAFGLAACPGPGLATSRQALPLIISTPCLSCVLASTQHSNRQPGAAHISPTLAHFQPATGASGRDSTRPNAALPDRATPSVSQPFVLTCPAPLPAPSSGLQLSPKACLQVRKTGTALPDASLDSAAAHPPDAQSRHKFIRCHRSDYRKYGGILRIASSSQAVRHPSGRDTVGKGRRFKGPPQVPFAEASKSQTSLVSTTVVAAAAPRRRRHDPRSRPRPDHSDTASKTSTMSVKFERDTIQTLQDATSTALQPFQSVAADNGPIVQRSIKTVTEKTVDAAAQQAAERAAALAEGPGPIRRAFEGAAPLPGTSGKHPIAETIGTALTGGKAMAGTKGYLAAYIKELESNPLRTKMLTAGTLAGAQEFLASWLAKDRNKHGNYFTSRVPKMAAYGALVSAPLGHFLIWLLQKLFKGRVSLRAKIIQIVVSNLVIAPIQNSIYLVAMALIAGARTFHQVRATVKVGFWRVMRISWLTSPICLAFAQQFLPDELWVPFFNLVSFVIGTYINTLTKKKRLAALRKKHYGDSRETRPPYGDSRDSRDNRPPYGDSRDNRPPYGDSRDNRPAQMGRPGPEDYPPPPTNIGGHNPQY</sequence>
<dbReference type="GeneID" id="87915503"/>
<dbReference type="PANTHER" id="PTHR11266">
    <property type="entry name" value="PEROXISOMAL MEMBRANE PROTEIN 2, PXMP2 MPV17"/>
    <property type="match status" value="1"/>
</dbReference>
<evidence type="ECO:0000256" key="3">
    <source>
        <dbReference type="ARBA" id="ARBA00022692"/>
    </source>
</evidence>
<accession>A0AAE1M6K0</accession>
<comment type="subcellular location">
    <subcellularLocation>
        <location evidence="1">Membrane</location>
        <topology evidence="1">Multi-pass membrane protein</topology>
    </subcellularLocation>
</comment>
<evidence type="ECO:0000313" key="8">
    <source>
        <dbReference type="EMBL" id="KAK4083857.1"/>
    </source>
</evidence>
<protein>
    <recommendedName>
        <fullName evidence="10">Integral membrane protein</fullName>
    </recommendedName>
</protein>
<evidence type="ECO:0000256" key="5">
    <source>
        <dbReference type="ARBA" id="ARBA00023136"/>
    </source>
</evidence>
<comment type="caution">
    <text evidence="8">The sequence shown here is derived from an EMBL/GenBank/DDBJ whole genome shotgun (WGS) entry which is preliminary data.</text>
</comment>
<feature type="compositionally biased region" description="Basic and acidic residues" evidence="6">
    <location>
        <begin position="247"/>
        <end position="257"/>
    </location>
</feature>
<feature type="transmembrane region" description="Helical" evidence="7">
    <location>
        <begin position="523"/>
        <end position="543"/>
    </location>
</feature>
<evidence type="ECO:0000256" key="4">
    <source>
        <dbReference type="ARBA" id="ARBA00022989"/>
    </source>
</evidence>
<evidence type="ECO:0000313" key="9">
    <source>
        <dbReference type="Proteomes" id="UP001273209"/>
    </source>
</evidence>
<feature type="region of interest" description="Disordered" evidence="6">
    <location>
        <begin position="553"/>
        <end position="622"/>
    </location>
</feature>
<dbReference type="Pfam" id="PF04117">
    <property type="entry name" value="Mpv17_PMP22"/>
    <property type="match status" value="1"/>
</dbReference>